<evidence type="ECO:0000313" key="9">
    <source>
        <dbReference type="Proteomes" id="UP000229784"/>
    </source>
</evidence>
<dbReference type="AlphaFoldDB" id="A0A2M6XU59"/>
<dbReference type="GO" id="GO:0019843">
    <property type="term" value="F:rRNA binding"/>
    <property type="evidence" value="ECO:0007669"/>
    <property type="project" value="UniProtKB-KW"/>
</dbReference>
<dbReference type="InterPro" id="IPR034704">
    <property type="entry name" value="Ribosomal_bL28/bL31-like_sf"/>
</dbReference>
<dbReference type="GO" id="GO:1990904">
    <property type="term" value="C:ribonucleoprotein complex"/>
    <property type="evidence" value="ECO:0007669"/>
    <property type="project" value="UniProtKB-KW"/>
</dbReference>
<dbReference type="SUPFAM" id="SSF143800">
    <property type="entry name" value="L28p-like"/>
    <property type="match status" value="1"/>
</dbReference>
<name>A0A2M6XU59_9BACT</name>
<dbReference type="EMBL" id="PEXQ01000054">
    <property type="protein sequence ID" value="PIU15004.1"/>
    <property type="molecule type" value="Genomic_DNA"/>
</dbReference>
<dbReference type="PRINTS" id="PR01249">
    <property type="entry name" value="RIBOSOMALL31"/>
</dbReference>
<dbReference type="PANTHER" id="PTHR33280">
    <property type="entry name" value="50S RIBOSOMAL PROTEIN L31, CHLOROPLASTIC"/>
    <property type="match status" value="1"/>
</dbReference>
<dbReference type="InterPro" id="IPR002150">
    <property type="entry name" value="Ribosomal_bL31"/>
</dbReference>
<keyword evidence="7" id="KW-0479">Metal-binding</keyword>
<evidence type="ECO:0000256" key="2">
    <source>
        <dbReference type="ARBA" id="ARBA00022730"/>
    </source>
</evidence>
<keyword evidence="4 7" id="KW-0689">Ribosomal protein</keyword>
<keyword evidence="5 7" id="KW-0687">Ribonucleoprotein</keyword>
<dbReference type="PROSITE" id="PS01143">
    <property type="entry name" value="RIBOSOMAL_L31"/>
    <property type="match status" value="1"/>
</dbReference>
<gene>
    <name evidence="7" type="primary">rpmE</name>
    <name evidence="8" type="ORF">COT20_02210</name>
</gene>
<dbReference type="NCBIfam" id="NF000612">
    <property type="entry name" value="PRK00019.1"/>
    <property type="match status" value="1"/>
</dbReference>
<evidence type="ECO:0000256" key="7">
    <source>
        <dbReference type="HAMAP-Rule" id="MF_00501"/>
    </source>
</evidence>
<dbReference type="Proteomes" id="UP000229784">
    <property type="component" value="Unassembled WGS sequence"/>
</dbReference>
<keyword evidence="3 7" id="KW-0694">RNA-binding</keyword>
<dbReference type="Gene3D" id="4.10.830.30">
    <property type="entry name" value="Ribosomal protein L31"/>
    <property type="match status" value="1"/>
</dbReference>
<dbReference type="Pfam" id="PF01197">
    <property type="entry name" value="Ribosomal_L31"/>
    <property type="match status" value="1"/>
</dbReference>
<proteinExistence type="inferred from homology"/>
<dbReference type="GO" id="GO:0005840">
    <property type="term" value="C:ribosome"/>
    <property type="evidence" value="ECO:0007669"/>
    <property type="project" value="UniProtKB-KW"/>
</dbReference>
<reference evidence="9" key="1">
    <citation type="submission" date="2017-09" db="EMBL/GenBank/DDBJ databases">
        <title>Depth-based differentiation of microbial function through sediment-hosted aquifers and enrichment of novel symbionts in the deep terrestrial subsurface.</title>
        <authorList>
            <person name="Probst A.J."/>
            <person name="Ladd B."/>
            <person name="Jarett J.K."/>
            <person name="Geller-Mcgrath D.E."/>
            <person name="Sieber C.M.K."/>
            <person name="Emerson J.B."/>
            <person name="Anantharaman K."/>
            <person name="Thomas B.C."/>
            <person name="Malmstrom R."/>
            <person name="Stieglmeier M."/>
            <person name="Klingl A."/>
            <person name="Woyke T."/>
            <person name="Ryan C.M."/>
            <person name="Banfield J.F."/>
        </authorList>
    </citation>
    <scope>NUCLEOTIDE SEQUENCE [LARGE SCALE GENOMIC DNA]</scope>
</reference>
<dbReference type="InterPro" id="IPR042105">
    <property type="entry name" value="Ribosomal_bL31_sf"/>
</dbReference>
<sequence length="72" mass="8370">MKEKIHPAYFPKAQVHCACGNVFEVGSTKDYIETEVCFKCHPFYTGKDKFIDTAGRVEKFKQRLAKKQVRKN</sequence>
<comment type="subunit">
    <text evidence="7">Part of the 50S ribosomal subunit.</text>
</comment>
<keyword evidence="7" id="KW-0862">Zinc</keyword>
<comment type="caution">
    <text evidence="8">The sequence shown here is derived from an EMBL/GenBank/DDBJ whole genome shotgun (WGS) entry which is preliminary data.</text>
</comment>
<feature type="binding site" evidence="7">
    <location>
        <position position="17"/>
    </location>
    <ligand>
        <name>Zn(2+)</name>
        <dbReference type="ChEBI" id="CHEBI:29105"/>
    </ligand>
</feature>
<evidence type="ECO:0000256" key="5">
    <source>
        <dbReference type="ARBA" id="ARBA00023274"/>
    </source>
</evidence>
<evidence type="ECO:0000256" key="3">
    <source>
        <dbReference type="ARBA" id="ARBA00022884"/>
    </source>
</evidence>
<feature type="binding site" evidence="7">
    <location>
        <position position="19"/>
    </location>
    <ligand>
        <name>Zn(2+)</name>
        <dbReference type="ChEBI" id="CHEBI:29105"/>
    </ligand>
</feature>
<evidence type="ECO:0000256" key="4">
    <source>
        <dbReference type="ARBA" id="ARBA00022980"/>
    </source>
</evidence>
<comment type="cofactor">
    <cofactor evidence="7">
        <name>Zn(2+)</name>
        <dbReference type="ChEBI" id="CHEBI:29105"/>
    </cofactor>
    <text evidence="7">Binds 1 zinc ion per subunit.</text>
</comment>
<dbReference type="HAMAP" id="MF_00501">
    <property type="entry name" value="Ribosomal_bL31_1"/>
    <property type="match status" value="1"/>
</dbReference>
<comment type="similarity">
    <text evidence="1 7">Belongs to the bacterial ribosomal protein bL31 family. Type A subfamily.</text>
</comment>
<evidence type="ECO:0000313" key="8">
    <source>
        <dbReference type="EMBL" id="PIU15004.1"/>
    </source>
</evidence>
<dbReference type="GO" id="GO:0006412">
    <property type="term" value="P:translation"/>
    <property type="evidence" value="ECO:0007669"/>
    <property type="project" value="UniProtKB-UniRule"/>
</dbReference>
<organism evidence="8 9">
    <name type="scientific">bacterium (Candidatus Gribaldobacteria) CG08_land_8_20_14_0_20_39_15</name>
    <dbReference type="NCBI Taxonomy" id="2014273"/>
    <lineage>
        <taxon>Bacteria</taxon>
        <taxon>Candidatus Gribaldobacteria</taxon>
    </lineage>
</organism>
<protein>
    <recommendedName>
        <fullName evidence="6 7">Large ribosomal subunit protein bL31</fullName>
    </recommendedName>
</protein>
<dbReference type="PANTHER" id="PTHR33280:SF1">
    <property type="entry name" value="LARGE RIBOSOMAL SUBUNIT PROTEIN BL31C"/>
    <property type="match status" value="1"/>
</dbReference>
<evidence type="ECO:0000256" key="1">
    <source>
        <dbReference type="ARBA" id="ARBA00009296"/>
    </source>
</evidence>
<keyword evidence="2 7" id="KW-0699">rRNA-binding</keyword>
<feature type="binding site" evidence="7">
    <location>
        <position position="37"/>
    </location>
    <ligand>
        <name>Zn(2+)</name>
        <dbReference type="ChEBI" id="CHEBI:29105"/>
    </ligand>
</feature>
<feature type="binding site" evidence="7">
    <location>
        <position position="40"/>
    </location>
    <ligand>
        <name>Zn(2+)</name>
        <dbReference type="ChEBI" id="CHEBI:29105"/>
    </ligand>
</feature>
<comment type="function">
    <text evidence="7">Binds the 23S rRNA.</text>
</comment>
<dbReference type="GO" id="GO:0046872">
    <property type="term" value="F:metal ion binding"/>
    <property type="evidence" value="ECO:0007669"/>
    <property type="project" value="UniProtKB-KW"/>
</dbReference>
<accession>A0A2M6XU59</accession>
<evidence type="ECO:0000256" key="6">
    <source>
        <dbReference type="ARBA" id="ARBA00035687"/>
    </source>
</evidence>
<dbReference type="InterPro" id="IPR027491">
    <property type="entry name" value="Ribosomal_bL31_A"/>
</dbReference>
<dbReference type="NCBIfam" id="TIGR00105">
    <property type="entry name" value="L31"/>
    <property type="match status" value="1"/>
</dbReference>
<dbReference type="GO" id="GO:0003735">
    <property type="term" value="F:structural constituent of ribosome"/>
    <property type="evidence" value="ECO:0007669"/>
    <property type="project" value="InterPro"/>
</dbReference>